<evidence type="ECO:0000256" key="1">
    <source>
        <dbReference type="SAM" id="MobiDB-lite"/>
    </source>
</evidence>
<evidence type="ECO:0000313" key="3">
    <source>
        <dbReference type="EMBL" id="MFA1609420.1"/>
    </source>
</evidence>
<gene>
    <name evidence="3" type="ORF">OS889_00170</name>
</gene>
<reference evidence="3 4" key="1">
    <citation type="submission" date="2024-08" db="EMBL/GenBank/DDBJ databases">
        <title>Halobellus sp. MBLA0158 whole genome sequence.</title>
        <authorList>
            <person name="Hwang C.Y."/>
            <person name="Cho E.-S."/>
            <person name="Seo M.-J."/>
        </authorList>
    </citation>
    <scope>NUCLEOTIDE SEQUENCE [LARGE SCALE GENOMIC DNA]</scope>
    <source>
        <strain evidence="3 4">MBLA0158</strain>
    </source>
</reference>
<keyword evidence="2" id="KW-1133">Transmembrane helix</keyword>
<feature type="transmembrane region" description="Helical" evidence="2">
    <location>
        <begin position="39"/>
        <end position="61"/>
    </location>
</feature>
<feature type="transmembrane region" description="Helical" evidence="2">
    <location>
        <begin position="6"/>
        <end position="27"/>
    </location>
</feature>
<evidence type="ECO:0000313" key="4">
    <source>
        <dbReference type="Proteomes" id="UP001570511"/>
    </source>
</evidence>
<dbReference type="Proteomes" id="UP001570511">
    <property type="component" value="Unassembled WGS sequence"/>
</dbReference>
<evidence type="ECO:0008006" key="5">
    <source>
        <dbReference type="Google" id="ProtNLM"/>
    </source>
</evidence>
<feature type="transmembrane region" description="Helical" evidence="2">
    <location>
        <begin position="152"/>
        <end position="176"/>
    </location>
</feature>
<feature type="transmembrane region" description="Helical" evidence="2">
    <location>
        <begin position="81"/>
        <end position="109"/>
    </location>
</feature>
<protein>
    <recommendedName>
        <fullName evidence="5">DUF4013 domain-containing protein</fullName>
    </recommendedName>
</protein>
<accession>A0ABD5M683</accession>
<feature type="transmembrane region" description="Helical" evidence="2">
    <location>
        <begin position="242"/>
        <end position="269"/>
    </location>
</feature>
<proteinExistence type="predicted"/>
<organism evidence="3 4">
    <name type="scientific">Halobellus rubicundus</name>
    <dbReference type="NCBI Taxonomy" id="2996466"/>
    <lineage>
        <taxon>Archaea</taxon>
        <taxon>Methanobacteriati</taxon>
        <taxon>Methanobacteriota</taxon>
        <taxon>Stenosarchaea group</taxon>
        <taxon>Halobacteria</taxon>
        <taxon>Halobacteriales</taxon>
        <taxon>Haloferacaceae</taxon>
        <taxon>Halobellus</taxon>
    </lineage>
</organism>
<feature type="transmembrane region" description="Helical" evidence="2">
    <location>
        <begin position="196"/>
        <end position="221"/>
    </location>
</feature>
<keyword evidence="2" id="KW-0472">Membrane</keyword>
<feature type="compositionally biased region" description="Basic and acidic residues" evidence="1">
    <location>
        <begin position="125"/>
        <end position="137"/>
    </location>
</feature>
<dbReference type="RefSeq" id="WP_372386462.1">
    <property type="nucleotide sequence ID" value="NZ_JBGNYA010000001.1"/>
</dbReference>
<feature type="region of interest" description="Disordered" evidence="1">
    <location>
        <begin position="123"/>
        <end position="142"/>
    </location>
</feature>
<sequence length="278" mass="29506">MVDSDWWVGVALPPLLEVVGLLALSLSDTVDGPPTALDVLPAAFVLLSLVLIPVFAIALYVDARAVARSAETWTPDPRLWGVAGVVAPAVGLALVDSPLLLFVGSAYLLRRFRPRDPSPAGIGPDAHEAVGEADDRGASAASGRSRERVSRWYYGVALTVAAFAVLAVAVPLLGAVLGVSANAEFVYETIPTVGVFLPLVVLLALVAALVLIPVFSVSLYLDVRAVRESAVGWTPDRRIWGVVAGVHLLNVLVPMTWLLSVPAGGYYLWLRHRRVGRP</sequence>
<name>A0ABD5M683_9EURY</name>
<dbReference type="AlphaFoldDB" id="A0ABD5M683"/>
<keyword evidence="4" id="KW-1185">Reference proteome</keyword>
<keyword evidence="2" id="KW-0812">Transmembrane</keyword>
<comment type="caution">
    <text evidence="3">The sequence shown here is derived from an EMBL/GenBank/DDBJ whole genome shotgun (WGS) entry which is preliminary data.</text>
</comment>
<dbReference type="EMBL" id="JBGNYA010000001">
    <property type="protein sequence ID" value="MFA1609420.1"/>
    <property type="molecule type" value="Genomic_DNA"/>
</dbReference>
<evidence type="ECO:0000256" key="2">
    <source>
        <dbReference type="SAM" id="Phobius"/>
    </source>
</evidence>